<dbReference type="AlphaFoldDB" id="A0A7C8VFU3"/>
<evidence type="ECO:0000313" key="1">
    <source>
        <dbReference type="EMBL" id="KAF3285198.1"/>
    </source>
</evidence>
<name>A0A7C8VFU3_ORBOL</name>
<protein>
    <recommendedName>
        <fullName evidence="3">F-box domain-containing protein</fullName>
    </recommendedName>
</protein>
<organism evidence="1 2">
    <name type="scientific">Orbilia oligospora</name>
    <name type="common">Nematode-trapping fungus</name>
    <name type="synonym">Arthrobotrys oligospora</name>
    <dbReference type="NCBI Taxonomy" id="2813651"/>
    <lineage>
        <taxon>Eukaryota</taxon>
        <taxon>Fungi</taxon>
        <taxon>Dikarya</taxon>
        <taxon>Ascomycota</taxon>
        <taxon>Pezizomycotina</taxon>
        <taxon>Orbiliomycetes</taxon>
        <taxon>Orbiliales</taxon>
        <taxon>Orbiliaceae</taxon>
        <taxon>Orbilia</taxon>
    </lineage>
</organism>
<evidence type="ECO:0000313" key="2">
    <source>
        <dbReference type="Proteomes" id="UP000474640"/>
    </source>
</evidence>
<comment type="caution">
    <text evidence="1">The sequence shown here is derived from an EMBL/GenBank/DDBJ whole genome shotgun (WGS) entry which is preliminary data.</text>
</comment>
<dbReference type="Proteomes" id="UP000474640">
    <property type="component" value="Unassembled WGS sequence"/>
</dbReference>
<accession>A0A7C8VFU3</accession>
<sequence length="233" mass="26804">MPLEILLEIAFYLPDAHTAVQLSCVSSSLYWKLAGSQYFWKGIGKVVCMICLDENIVRADVVQQISNMDLTNLQEFEAIFYLGGEPNTRINRLQWHKRSCYWLPAVKRETTKAYGLPWGEVMAMHQDVRPLTSPKQIREYYHQVRERIFDETTSRFRQELGRLFRGILEPDVFRGMLRLEQSGITAGLSVPTEGQNDQADDAWDRKALGVNFSDSIESVDLRGEIPRGVYILP</sequence>
<dbReference type="EMBL" id="JAABOJ010000007">
    <property type="protein sequence ID" value="KAF3285198.1"/>
    <property type="molecule type" value="Genomic_DNA"/>
</dbReference>
<evidence type="ECO:0008006" key="3">
    <source>
        <dbReference type="Google" id="ProtNLM"/>
    </source>
</evidence>
<proteinExistence type="predicted"/>
<reference evidence="1 2" key="1">
    <citation type="submission" date="2020-01" db="EMBL/GenBank/DDBJ databases">
        <authorList>
            <person name="Palmer J.M."/>
        </authorList>
    </citation>
    <scope>NUCLEOTIDE SEQUENCE [LARGE SCALE GENOMIC DNA]</scope>
    <source>
        <strain evidence="1 2">TWF970</strain>
    </source>
</reference>
<gene>
    <name evidence="1" type="ORF">TWF970_010279</name>
</gene>
<dbReference type="OrthoDB" id="5426040at2759"/>